<comment type="caution">
    <text evidence="1">The sequence shown here is derived from an EMBL/GenBank/DDBJ whole genome shotgun (WGS) entry which is preliminary data.</text>
</comment>
<gene>
    <name evidence="1" type="ORF">HPT30_18585</name>
</gene>
<dbReference type="RefSeq" id="WP_175372841.1">
    <property type="nucleotide sequence ID" value="NZ_JABWCS010000214.1"/>
</dbReference>
<name>A0A850ES52_9BACL</name>
<evidence type="ECO:0000313" key="1">
    <source>
        <dbReference type="EMBL" id="NUU62357.1"/>
    </source>
</evidence>
<proteinExistence type="predicted"/>
<reference evidence="1" key="1">
    <citation type="submission" date="2020-06" db="EMBL/GenBank/DDBJ databases">
        <title>Paenibacillus sp. nov., isolated from soil.</title>
        <authorList>
            <person name="Seo Y.L."/>
        </authorList>
    </citation>
    <scope>NUCLEOTIDE SEQUENCE [LARGE SCALE GENOMIC DNA]</scope>
    <source>
        <strain evidence="1">JW14</strain>
    </source>
</reference>
<organism evidence="1 2">
    <name type="scientific">Paenibacillus agri</name>
    <dbReference type="NCBI Taxonomy" id="2744309"/>
    <lineage>
        <taxon>Bacteria</taxon>
        <taxon>Bacillati</taxon>
        <taxon>Bacillota</taxon>
        <taxon>Bacilli</taxon>
        <taxon>Bacillales</taxon>
        <taxon>Paenibacillaceae</taxon>
        <taxon>Paenibacillus</taxon>
    </lineage>
</organism>
<dbReference type="AlphaFoldDB" id="A0A850ES52"/>
<evidence type="ECO:0000313" key="2">
    <source>
        <dbReference type="Proteomes" id="UP000564806"/>
    </source>
</evidence>
<dbReference type="Proteomes" id="UP000564806">
    <property type="component" value="Unassembled WGS sequence"/>
</dbReference>
<sequence>MAALIILRMQNRRSRAQETTEEGRGISALFASCLEKVAIKARWFSPAHNLPETSSTWSKLRAALHP</sequence>
<dbReference type="EMBL" id="JABWCS010000214">
    <property type="protein sequence ID" value="NUU62357.1"/>
    <property type="molecule type" value="Genomic_DNA"/>
</dbReference>
<accession>A0A850ES52</accession>
<protein>
    <submittedName>
        <fullName evidence="1">Uncharacterized protein</fullName>
    </submittedName>
</protein>
<keyword evidence="2" id="KW-1185">Reference proteome</keyword>